<dbReference type="Gene3D" id="3.30.465.10">
    <property type="match status" value="1"/>
</dbReference>
<dbReference type="PANTHER" id="PTHR42973:SF39">
    <property type="entry name" value="FAD-BINDING PCMH-TYPE DOMAIN-CONTAINING PROTEIN"/>
    <property type="match status" value="1"/>
</dbReference>
<gene>
    <name evidence="7" type="ORF">SacazDRAFT_00691</name>
</gene>
<dbReference type="GO" id="GO:0016491">
    <property type="term" value="F:oxidoreductase activity"/>
    <property type="evidence" value="ECO:0007669"/>
    <property type="project" value="UniProtKB-KW"/>
</dbReference>
<reference evidence="7 8" key="1">
    <citation type="journal article" date="2012" name="Stand. Genomic Sci.">
        <title>Genome sequence of the soil bacterium Saccharomonospora azurea type strain (NA-128(T)).</title>
        <authorList>
            <person name="Klenk H.P."/>
            <person name="Held B."/>
            <person name="Lucas S."/>
            <person name="Lapidus A."/>
            <person name="Copeland A."/>
            <person name="Hammon N."/>
            <person name="Pitluck S."/>
            <person name="Goodwin L.A."/>
            <person name="Han C."/>
            <person name="Tapia R."/>
            <person name="Brambilla E.M."/>
            <person name="Potter G."/>
            <person name="Land M."/>
            <person name="Ivanova N."/>
            <person name="Rohde M."/>
            <person name="Goker M."/>
            <person name="Detter J.C."/>
            <person name="Kyrpides N.C."/>
            <person name="Woyke T."/>
        </authorList>
    </citation>
    <scope>NUCLEOTIDE SEQUENCE [LARGE SCALE GENOMIC DNA]</scope>
    <source>
        <strain evidence="7 8">NA-128</strain>
    </source>
</reference>
<name>H8GBB7_9PSEU</name>
<dbReference type="SUPFAM" id="SSF56176">
    <property type="entry name" value="FAD-binding/transporter-associated domain-like"/>
    <property type="match status" value="1"/>
</dbReference>
<dbReference type="Proteomes" id="UP000004705">
    <property type="component" value="Chromosome"/>
</dbReference>
<dbReference type="InterPro" id="IPR050416">
    <property type="entry name" value="FAD-linked_Oxidoreductase"/>
</dbReference>
<sequence>MTDTILSVDALSTRLPGRMLTADSDGYDAERTGFQQWDAHRPAAIVAATSADDVREAVSVAAARRLPFAVQATGHGHTAPTEGLLISTRRMTGVRVDPATRTAWVEAGATWRHVVDAAAPHGLAPLSGSFPGVGAVSYTLGGGLGLLARRYGFASDHVRRFDVVTPDGRARQVTEHCEPDLFWALRGGGGHVGVVTGMEIALVPVTRLFGGSLLLDVTQAPDVLDAWRRWTGDVPDELTSAVTVLTYPDVPGLPESLRGRSIAHLLVAYCGSPDDGRALTRPLRTFGPVLADTLTDLPYTASGSIFDEPEEPHPYRGDNLVVRDLDPRALAGLTAVAGPDSPVFTVVGLRHLGGALARPPRVPSAVGHRQGSYLVSVLSPVAVGEETLVRGLHDDALAPFADAALGRRLGFAFRSLREDALRTAFDAGDYERLRGITRAVDPHRLLHTGHARG</sequence>
<evidence type="ECO:0000313" key="7">
    <source>
        <dbReference type="EMBL" id="EHY87639.1"/>
    </source>
</evidence>
<proteinExistence type="inferred from homology"/>
<dbReference type="AlphaFoldDB" id="H8GBB7"/>
<evidence type="ECO:0000256" key="3">
    <source>
        <dbReference type="ARBA" id="ARBA00022630"/>
    </source>
</evidence>
<dbReference type="InterPro" id="IPR006094">
    <property type="entry name" value="Oxid_FAD_bind_N"/>
</dbReference>
<keyword evidence="8" id="KW-1185">Reference proteome</keyword>
<dbReference type="Gene3D" id="3.40.462.20">
    <property type="match status" value="1"/>
</dbReference>
<keyword evidence="5" id="KW-0560">Oxidoreductase</keyword>
<evidence type="ECO:0000256" key="5">
    <source>
        <dbReference type="ARBA" id="ARBA00023002"/>
    </source>
</evidence>
<dbReference type="HOGENOM" id="CLU_018354_10_0_11"/>
<dbReference type="PROSITE" id="PS00862">
    <property type="entry name" value="OX2_COVAL_FAD"/>
    <property type="match status" value="1"/>
</dbReference>
<dbReference type="RefSeq" id="WP_005438681.1">
    <property type="nucleotide sequence ID" value="NZ_CM001466.1"/>
</dbReference>
<dbReference type="InterPro" id="IPR006093">
    <property type="entry name" value="Oxy_OxRdtase_FAD_BS"/>
</dbReference>
<evidence type="ECO:0000256" key="2">
    <source>
        <dbReference type="ARBA" id="ARBA00005466"/>
    </source>
</evidence>
<evidence type="ECO:0000313" key="8">
    <source>
        <dbReference type="Proteomes" id="UP000004705"/>
    </source>
</evidence>
<dbReference type="PANTHER" id="PTHR42973">
    <property type="entry name" value="BINDING OXIDOREDUCTASE, PUTATIVE (AFU_ORTHOLOGUE AFUA_1G17690)-RELATED"/>
    <property type="match status" value="1"/>
</dbReference>
<dbReference type="Pfam" id="PF01565">
    <property type="entry name" value="FAD_binding_4"/>
    <property type="match status" value="1"/>
</dbReference>
<dbReference type="InterPro" id="IPR016166">
    <property type="entry name" value="FAD-bd_PCMH"/>
</dbReference>
<dbReference type="InterPro" id="IPR016169">
    <property type="entry name" value="FAD-bd_PCMH_sub2"/>
</dbReference>
<evidence type="ECO:0000256" key="1">
    <source>
        <dbReference type="ARBA" id="ARBA00001974"/>
    </source>
</evidence>
<evidence type="ECO:0000259" key="6">
    <source>
        <dbReference type="PROSITE" id="PS51387"/>
    </source>
</evidence>
<dbReference type="Gene3D" id="3.30.43.10">
    <property type="entry name" value="Uridine Diphospho-n-acetylenolpyruvylglucosamine Reductase, domain 2"/>
    <property type="match status" value="1"/>
</dbReference>
<organism evidence="7 8">
    <name type="scientific">Saccharomonospora azurea NA-128</name>
    <dbReference type="NCBI Taxonomy" id="882081"/>
    <lineage>
        <taxon>Bacteria</taxon>
        <taxon>Bacillati</taxon>
        <taxon>Actinomycetota</taxon>
        <taxon>Actinomycetes</taxon>
        <taxon>Pseudonocardiales</taxon>
        <taxon>Pseudonocardiaceae</taxon>
        <taxon>Saccharomonospora</taxon>
    </lineage>
</organism>
<evidence type="ECO:0000256" key="4">
    <source>
        <dbReference type="ARBA" id="ARBA00022827"/>
    </source>
</evidence>
<comment type="similarity">
    <text evidence="2">Belongs to the oxygen-dependent FAD-linked oxidoreductase family.</text>
</comment>
<feature type="domain" description="FAD-binding PCMH-type" evidence="6">
    <location>
        <begin position="38"/>
        <end position="205"/>
    </location>
</feature>
<dbReference type="InterPro" id="IPR036318">
    <property type="entry name" value="FAD-bd_PCMH-like_sf"/>
</dbReference>
<accession>H8GBB7</accession>
<dbReference type="PROSITE" id="PS51387">
    <property type="entry name" value="FAD_PCMH"/>
    <property type="match status" value="1"/>
</dbReference>
<protein>
    <submittedName>
        <fullName evidence="7">FAD/FMN-dependent dehydrogenase</fullName>
    </submittedName>
</protein>
<keyword evidence="3" id="KW-0285">Flavoprotein</keyword>
<keyword evidence="4" id="KW-0274">FAD</keyword>
<dbReference type="InterPro" id="IPR016167">
    <property type="entry name" value="FAD-bd_PCMH_sub1"/>
</dbReference>
<dbReference type="EMBL" id="CM001466">
    <property type="protein sequence ID" value="EHY87639.1"/>
    <property type="molecule type" value="Genomic_DNA"/>
</dbReference>
<comment type="cofactor">
    <cofactor evidence="1">
        <name>FAD</name>
        <dbReference type="ChEBI" id="CHEBI:57692"/>
    </cofactor>
</comment>
<dbReference type="GO" id="GO:0071949">
    <property type="term" value="F:FAD binding"/>
    <property type="evidence" value="ECO:0007669"/>
    <property type="project" value="InterPro"/>
</dbReference>